<dbReference type="InterPro" id="IPR003593">
    <property type="entry name" value="AAA+_ATPase"/>
</dbReference>
<name>A0ABQ6N4S7_9STRA</name>
<dbReference type="SMART" id="SM00382">
    <property type="entry name" value="AAA"/>
    <property type="match status" value="3"/>
</dbReference>
<keyword evidence="5" id="KW-1133">Transmembrane helix</keyword>
<feature type="region of interest" description="Disordered" evidence="4">
    <location>
        <begin position="1400"/>
        <end position="1435"/>
    </location>
</feature>
<feature type="domain" description="AAA+ ATPase" evidence="6">
    <location>
        <begin position="878"/>
        <end position="1015"/>
    </location>
</feature>
<keyword evidence="8" id="KW-1185">Reference proteome</keyword>
<evidence type="ECO:0000256" key="1">
    <source>
        <dbReference type="ARBA" id="ARBA00010378"/>
    </source>
</evidence>
<accession>A0ABQ6N4S7</accession>
<dbReference type="PRINTS" id="PR00819">
    <property type="entry name" value="CBXCFQXSUPER"/>
</dbReference>
<dbReference type="InterPro" id="IPR027417">
    <property type="entry name" value="P-loop_NTPase"/>
</dbReference>
<evidence type="ECO:0000256" key="4">
    <source>
        <dbReference type="SAM" id="MobiDB-lite"/>
    </source>
</evidence>
<comment type="similarity">
    <text evidence="1">Belongs to the CbxX/CfxQ family.</text>
</comment>
<protein>
    <recommendedName>
        <fullName evidence="6">AAA+ ATPase domain-containing protein</fullName>
    </recommendedName>
</protein>
<keyword evidence="3" id="KW-0067">ATP-binding</keyword>
<keyword evidence="2" id="KW-0547">Nucleotide-binding</keyword>
<evidence type="ECO:0000313" key="7">
    <source>
        <dbReference type="EMBL" id="GMI40841.1"/>
    </source>
</evidence>
<gene>
    <name evidence="7" type="ORF">TeGR_g7355</name>
</gene>
<feature type="transmembrane region" description="Helical" evidence="5">
    <location>
        <begin position="21"/>
        <end position="43"/>
    </location>
</feature>
<dbReference type="Proteomes" id="UP001165060">
    <property type="component" value="Unassembled WGS sequence"/>
</dbReference>
<proteinExistence type="inferred from homology"/>
<feature type="region of interest" description="Disordered" evidence="4">
    <location>
        <begin position="1458"/>
        <end position="1486"/>
    </location>
</feature>
<evidence type="ECO:0000256" key="5">
    <source>
        <dbReference type="SAM" id="Phobius"/>
    </source>
</evidence>
<keyword evidence="5" id="KW-0472">Membrane</keyword>
<feature type="domain" description="AAA+ ATPase" evidence="6">
    <location>
        <begin position="605"/>
        <end position="756"/>
    </location>
</feature>
<dbReference type="PANTHER" id="PTHR43392:SF2">
    <property type="entry name" value="AAA-TYPE ATPASE FAMILY PROTEIN _ ANKYRIN REPEAT FAMILY PROTEIN"/>
    <property type="match status" value="1"/>
</dbReference>
<dbReference type="Gene3D" id="1.10.8.60">
    <property type="match status" value="2"/>
</dbReference>
<feature type="domain" description="AAA+ ATPase" evidence="6">
    <location>
        <begin position="1170"/>
        <end position="1311"/>
    </location>
</feature>
<keyword evidence="5" id="KW-0812">Transmembrane</keyword>
<dbReference type="CDD" id="cd00009">
    <property type="entry name" value="AAA"/>
    <property type="match status" value="2"/>
</dbReference>
<sequence length="1574" mass="170823">MIKKATKTPTHRLQKIFVDTFSSIILAGVSPTSSLLYSLRYLASMLSRGDPANLLHPTVVRVSVTLVGGFRNAFAVIRDKWRATLPSVAVAKTSLALLKRFIVPAKQMLDAGVLIARDIFAIHGLCMDSSQPNQPAVIMARVKKLLHERVPEHCARLLEGLAEHKKGRAEEIAKAERTVEMIADLKLPDDTPSRQKWTKHIGELTVFEEDLVGLKKTKAFVKAMLTDTIGRLRLQEPPPLRHIVIVGEPGTGKKMSAEYIGKWRVMLRASTAFPKPAVKQTAKPKSGMPPWAKTGMIVELVDLIDDASAGPLHLGQCAKIDRIGNATVTIKGWSYKPMCFKPYQPGPLITAKDVDDLEEQVNAFSEIVSPTYQLSLDAPPKNPDEVVMLSDLLYQMEESNKACLIMTGPADVVAEWTEAAYFRKKAPTIIDLPVIDEEHLAMISLQHIEARGYELSVGNNSLGSAAERLQFMQQIVKQTYGKATILERNAYLAMDCVDMAVARKNVRVQDAEAEYLKMSDAAVSSPAPSTSTTSPLPFVLNIDDFDVKTETKEERDQKRATVDAKIAAMMNWGSADSPQTPNYWFATQRKILLQQTDDGKEPNSWDFNVVIEGGSGSGKTTFASLAAEFLHAYGVVESNAPITKKSAPELLGDQYDSVEEIKKKTTSAFALGTALLVTQAELMCPSLDRPNSSSGPLVAQVLAENSTTSPFIALSCAEGTSRAVLTSHCDVESKMPHLVRIPDPTVGTFVQVARIFCEEKRGVTFSDDLMPELTAHVSENLATSKGLVPQGMRTAKTLIDSGIRRQSERLADDPKTANHLLPADMEIGKELGDAEAKEAVYKEMEGMIGMENAKMWLTEVRRQIDFANLTGAKAGLKRCYNLVLTGKPGTGKTTFARLVHKFLKAHGVLTGEFVEKNALELKGEYVGSTTPLVKACFAEAKGGTLFLDEAYGLSADGFKNGGDSFSKEAVRTLLTEVENNRTGTVVILAGYEDTMKHLLRADPGLPRRFPNNLHLDSYSPAQLAQIAGYCAASRFGKQLEPNLEAKLAGMIGAKHRRDIDAQNGGLSVNLVEAAVARQENRIMEEMEQEGAGGSKKDVGKVLMERANVLVGKDFLIGDDQELGAGELEKAAIEKELADLIGMKNVKEFFHKLKDTASFVEMTGKMEALGGCLHLILTGNPGTGKTTTARLISRYLHTFGILPSATFKEVNGLQLKGQFVGQTSHHVSEIVNDALGGCLFIDEAYSLVAGEGGKGDAFGQEVIRTLLTEVENHRSDLLVIMAGYEGPMEDLLDADPGLRSRFSTRLHLVDYSGAEVAEIAKLAASKKNFVFEEGLLEALGGHVEEAHGSRIRDENGRLAVNLVDRAIEALASRLVRSKMSKENVRKNMSVLRKSDFGIGQEVKEEGGGSAGVDSEKARMRRRADREGGKGGGGEGGPVLCGIVGSGSYSMHSSSTTSIGISFGNPLPGGEQRPQKVKTRPVDIDDGGRGARLRQAKAQTQSKKNVQVDTKSAAKELKQLDVMGALAKVGLCPQSYEWQGGFYETATCGKCKEGVFNGYRCAGGTHYVCMSCINSA</sequence>
<dbReference type="InterPro" id="IPR050773">
    <property type="entry name" value="CbxX/CfxQ_RuBisCO_ESX"/>
</dbReference>
<evidence type="ECO:0000256" key="2">
    <source>
        <dbReference type="ARBA" id="ARBA00022741"/>
    </source>
</evidence>
<reference evidence="7 8" key="1">
    <citation type="journal article" date="2023" name="Commun. Biol.">
        <title>Genome analysis of Parmales, the sister group of diatoms, reveals the evolutionary specialization of diatoms from phago-mixotrophs to photoautotrophs.</title>
        <authorList>
            <person name="Ban H."/>
            <person name="Sato S."/>
            <person name="Yoshikawa S."/>
            <person name="Yamada K."/>
            <person name="Nakamura Y."/>
            <person name="Ichinomiya M."/>
            <person name="Sato N."/>
            <person name="Blanc-Mathieu R."/>
            <person name="Endo H."/>
            <person name="Kuwata A."/>
            <person name="Ogata H."/>
        </authorList>
    </citation>
    <scope>NUCLEOTIDE SEQUENCE [LARGE SCALE GENOMIC DNA]</scope>
</reference>
<dbReference type="Gene3D" id="3.40.50.300">
    <property type="entry name" value="P-loop containing nucleotide triphosphate hydrolases"/>
    <property type="match status" value="3"/>
</dbReference>
<dbReference type="InterPro" id="IPR000641">
    <property type="entry name" value="CbxX/CfxQ"/>
</dbReference>
<dbReference type="SUPFAM" id="SSF52540">
    <property type="entry name" value="P-loop containing nucleoside triphosphate hydrolases"/>
    <property type="match status" value="3"/>
</dbReference>
<evidence type="ECO:0000256" key="3">
    <source>
        <dbReference type="ARBA" id="ARBA00022840"/>
    </source>
</evidence>
<feature type="compositionally biased region" description="Basic and acidic residues" evidence="4">
    <location>
        <begin position="1412"/>
        <end position="1427"/>
    </location>
</feature>
<dbReference type="Pfam" id="PF00004">
    <property type="entry name" value="AAA"/>
    <property type="match status" value="2"/>
</dbReference>
<dbReference type="InterPro" id="IPR003959">
    <property type="entry name" value="ATPase_AAA_core"/>
</dbReference>
<evidence type="ECO:0000259" key="6">
    <source>
        <dbReference type="SMART" id="SM00382"/>
    </source>
</evidence>
<organism evidence="7 8">
    <name type="scientific">Tetraparma gracilis</name>
    <dbReference type="NCBI Taxonomy" id="2962635"/>
    <lineage>
        <taxon>Eukaryota</taxon>
        <taxon>Sar</taxon>
        <taxon>Stramenopiles</taxon>
        <taxon>Ochrophyta</taxon>
        <taxon>Bolidophyceae</taxon>
        <taxon>Parmales</taxon>
        <taxon>Triparmaceae</taxon>
        <taxon>Tetraparma</taxon>
    </lineage>
</organism>
<comment type="caution">
    <text evidence="7">The sequence shown here is derived from an EMBL/GenBank/DDBJ whole genome shotgun (WGS) entry which is preliminary data.</text>
</comment>
<dbReference type="PANTHER" id="PTHR43392">
    <property type="entry name" value="AAA-TYPE ATPASE FAMILY PROTEIN / ANKYRIN REPEAT FAMILY PROTEIN"/>
    <property type="match status" value="1"/>
</dbReference>
<evidence type="ECO:0000313" key="8">
    <source>
        <dbReference type="Proteomes" id="UP001165060"/>
    </source>
</evidence>
<dbReference type="EMBL" id="BRYB01002183">
    <property type="protein sequence ID" value="GMI40841.1"/>
    <property type="molecule type" value="Genomic_DNA"/>
</dbReference>